<reference evidence="4 5" key="1">
    <citation type="submission" date="2019-02" db="EMBL/GenBank/DDBJ databases">
        <title>Isolation and identification of novel species under the genus Muribaculum.</title>
        <authorList>
            <person name="Miyake S."/>
            <person name="Ding Y."/>
            <person name="Low A."/>
            <person name="Soh M."/>
            <person name="Seedorf H."/>
        </authorList>
    </citation>
    <scope>NUCLEOTIDE SEQUENCE [LARGE SCALE GENOMIC DNA]</scope>
    <source>
        <strain evidence="4 5">TLL-A4</strain>
    </source>
</reference>
<evidence type="ECO:0000259" key="3">
    <source>
        <dbReference type="Pfam" id="PF20732"/>
    </source>
</evidence>
<dbReference type="InterPro" id="IPR048503">
    <property type="entry name" value="NamZ_C"/>
</dbReference>
<evidence type="ECO:0000256" key="1">
    <source>
        <dbReference type="SAM" id="SignalP"/>
    </source>
</evidence>
<dbReference type="PANTHER" id="PTHR42915">
    <property type="entry name" value="HYPOTHETICAL 460 KDA PROTEIN IN FEUA-SIGW INTERGENIC REGION [PRECURSOR]"/>
    <property type="match status" value="1"/>
</dbReference>
<gene>
    <name evidence="4" type="ORF">E7746_00765</name>
</gene>
<dbReference type="PIRSF" id="PIRSF016719">
    <property type="entry name" value="UCP016719"/>
    <property type="match status" value="1"/>
</dbReference>
<dbReference type="Pfam" id="PF07075">
    <property type="entry name" value="NamZ_N"/>
    <property type="match status" value="1"/>
</dbReference>
<organism evidence="4 5">
    <name type="scientific">Muribaculum gordoncarteri</name>
    <dbReference type="NCBI Taxonomy" id="2530390"/>
    <lineage>
        <taxon>Bacteria</taxon>
        <taxon>Pseudomonadati</taxon>
        <taxon>Bacteroidota</taxon>
        <taxon>Bacteroidia</taxon>
        <taxon>Bacteroidales</taxon>
        <taxon>Muribaculaceae</taxon>
        <taxon>Muribaculum</taxon>
    </lineage>
</organism>
<dbReference type="GO" id="GO:0033922">
    <property type="term" value="F:peptidoglycan beta-N-acetylmuramidase activity"/>
    <property type="evidence" value="ECO:0007669"/>
    <property type="project" value="InterPro"/>
</dbReference>
<accession>A0A4P7VRM3</accession>
<feature type="chain" id="PRO_5020874654" evidence="1">
    <location>
        <begin position="29"/>
        <end position="397"/>
    </location>
</feature>
<dbReference type="Proteomes" id="UP000297031">
    <property type="component" value="Chromosome"/>
</dbReference>
<protein>
    <submittedName>
        <fullName evidence="4">DUF1343 domain-containing protein</fullName>
    </submittedName>
</protein>
<feature type="domain" description="Peptidoglycan beta-N-acetylmuramidase NamZ C-terminal" evidence="3">
    <location>
        <begin position="253"/>
        <end position="394"/>
    </location>
</feature>
<dbReference type="Gene3D" id="3.40.50.12170">
    <property type="entry name" value="Uncharacterised protein PF07075, DUF1343"/>
    <property type="match status" value="1"/>
</dbReference>
<dbReference type="KEGG" id="mgod:E7746_00765"/>
<sequence length="397" mass="43327">MIISNIKRIVALLIFSALILSTSFIADAAEVTVGAARIDLYKPWLEGRRVALLSNHTGMVGSKHTLDLLLENGVNVVTLFSPEHGFRGTADAGQHVASSVDEVTGIPIASLYNGGKRGPSPEVMAGVDVILVDLQDVGTRFYTYYITMLEVMEAAARHGKSVIVLDRPNPLGMSVDGPVLDMKLRSGVGRLPIPVLHGLTLGEMAKMAVGEGWLPGASSLDLKVVPCKDYTHSTRYALPVAPSPNLRSMKAIYLYPSLCYFEGTTASVGRGTDMPFLVYGHPLMKARGFSFTPRSVPGAKNPPLRDKRCNGVDLREVDDDAAIDGGVDLSYIIDAYNSMTQGKSRFFNSFFDKLIGNTKIRPMIEAGRSADEIKATWRDEVAQFKKLRSRYLLYPEQ</sequence>
<dbReference type="InterPro" id="IPR048502">
    <property type="entry name" value="NamZ_N"/>
</dbReference>
<evidence type="ECO:0000313" key="4">
    <source>
        <dbReference type="EMBL" id="QCD36992.1"/>
    </source>
</evidence>
<dbReference type="InterPro" id="IPR008302">
    <property type="entry name" value="NamZ"/>
</dbReference>
<dbReference type="PANTHER" id="PTHR42915:SF1">
    <property type="entry name" value="PEPTIDOGLYCAN BETA-N-ACETYLMURAMIDASE NAMZ"/>
    <property type="match status" value="1"/>
</dbReference>
<dbReference type="AlphaFoldDB" id="A0A4P7VRM3"/>
<feature type="domain" description="Peptidoglycan beta-N-acetylmuramidase NamZ N-terminal" evidence="2">
    <location>
        <begin position="50"/>
        <end position="249"/>
    </location>
</feature>
<dbReference type="OrthoDB" id="9801061at2"/>
<proteinExistence type="predicted"/>
<feature type="signal peptide" evidence="1">
    <location>
        <begin position="1"/>
        <end position="28"/>
    </location>
</feature>
<dbReference type="Gene3D" id="3.90.1150.140">
    <property type="match status" value="1"/>
</dbReference>
<evidence type="ECO:0000313" key="5">
    <source>
        <dbReference type="Proteomes" id="UP000297031"/>
    </source>
</evidence>
<dbReference type="EMBL" id="CP039393">
    <property type="protein sequence ID" value="QCD36992.1"/>
    <property type="molecule type" value="Genomic_DNA"/>
</dbReference>
<dbReference type="Pfam" id="PF20732">
    <property type="entry name" value="NamZ_C"/>
    <property type="match status" value="1"/>
</dbReference>
<keyword evidence="5" id="KW-1185">Reference proteome</keyword>
<evidence type="ECO:0000259" key="2">
    <source>
        <dbReference type="Pfam" id="PF07075"/>
    </source>
</evidence>
<keyword evidence="1" id="KW-0732">Signal</keyword>
<name>A0A4P7VRM3_9BACT</name>